<dbReference type="PANTHER" id="PTHR30595">
    <property type="entry name" value="GLPR-RELATED TRANSCRIPTIONAL REPRESSOR"/>
    <property type="match status" value="1"/>
</dbReference>
<dbReference type="InterPro" id="IPR038461">
    <property type="entry name" value="Schlafen_AlbA_2_dom_sf"/>
</dbReference>
<proteinExistence type="predicted"/>
<feature type="domain" description="HTH arsR-type" evidence="1">
    <location>
        <begin position="507"/>
        <end position="550"/>
    </location>
</feature>
<accession>A0A6L7GXK1</accession>
<reference evidence="3 4" key="1">
    <citation type="submission" date="2019-11" db="EMBL/GenBank/DDBJ databases">
        <title>Gordonia sp. nov., a novel actinobacterium isolated from mangrove soil in Hainan.</title>
        <authorList>
            <person name="Huang X."/>
            <person name="Xie Y."/>
            <person name="Chu X."/>
            <person name="Xiao K."/>
        </authorList>
    </citation>
    <scope>NUCLEOTIDE SEQUENCE [LARGE SCALE GENOMIC DNA]</scope>
    <source>
        <strain evidence="3 4">HNM0687</strain>
    </source>
</reference>
<feature type="domain" description="Schlafen AlbA-2" evidence="2">
    <location>
        <begin position="21"/>
        <end position="147"/>
    </location>
</feature>
<dbReference type="InterPro" id="IPR038475">
    <property type="entry name" value="RecG_C_sf"/>
</dbReference>
<dbReference type="Proteomes" id="UP000475545">
    <property type="component" value="Unassembled WGS sequence"/>
</dbReference>
<dbReference type="Pfam" id="PF01022">
    <property type="entry name" value="HTH_5"/>
    <property type="match status" value="1"/>
</dbReference>
<dbReference type="PANTHER" id="PTHR30595:SF6">
    <property type="entry name" value="SCHLAFEN ALBA-2 DOMAIN-CONTAINING PROTEIN"/>
    <property type="match status" value="1"/>
</dbReference>
<dbReference type="InterPro" id="IPR011991">
    <property type="entry name" value="ArsR-like_HTH"/>
</dbReference>
<dbReference type="Gene3D" id="1.10.10.10">
    <property type="entry name" value="Winged helix-like DNA-binding domain superfamily/Winged helix DNA-binding domain"/>
    <property type="match status" value="1"/>
</dbReference>
<comment type="caution">
    <text evidence="3">The sequence shown here is derived from an EMBL/GenBank/DDBJ whole genome shotgun (WGS) entry which is preliminary data.</text>
</comment>
<dbReference type="CDD" id="cd00090">
    <property type="entry name" value="HTH_ARSR"/>
    <property type="match status" value="1"/>
</dbReference>
<dbReference type="RefSeq" id="WP_160904561.1">
    <property type="nucleotide sequence ID" value="NZ_CP102850.1"/>
</dbReference>
<evidence type="ECO:0000259" key="1">
    <source>
        <dbReference type="Pfam" id="PF01022"/>
    </source>
</evidence>
<evidence type="ECO:0000259" key="2">
    <source>
        <dbReference type="Pfam" id="PF04326"/>
    </source>
</evidence>
<dbReference type="Gene3D" id="3.30.565.60">
    <property type="match status" value="1"/>
</dbReference>
<dbReference type="Pfam" id="PF04326">
    <property type="entry name" value="SLFN_AlbA_2"/>
    <property type="match status" value="1"/>
</dbReference>
<dbReference type="InterPro" id="IPR036388">
    <property type="entry name" value="WH-like_DNA-bd_sf"/>
</dbReference>
<dbReference type="AlphaFoldDB" id="A0A6L7GXK1"/>
<dbReference type="InterPro" id="IPR036390">
    <property type="entry name" value="WH_DNA-bd_sf"/>
</dbReference>
<evidence type="ECO:0000313" key="4">
    <source>
        <dbReference type="Proteomes" id="UP000475545"/>
    </source>
</evidence>
<sequence length="567" mass="60909">MRPADLQDIVDAVRTAGTDTATVEVKSGGGGVGKSLWPTISAFSNTHGGVVILGLDEATGFTPAPGFDARRVLNQMADVARPRSGSEPAGPLTPTPAMSVDQMEVDGASVVVAEVEELPAAEKPCFVTAQGKERGTYMRVGDGDHRLDTYSVFQLSVLTVPSNADREPVMQARIDDLDSSLIARTVARLRASRPRALDGTSSERDVLERVGVVDRDTGVPTLGGLLALGRFPQQFFPQLMISFASYPGGSKDVIVGDERMDDRAVLEGSIPDMIDDAVSVVMRNLRVRRVSKGAGAQDVPEIPIDAIREAIANAVTHRDYSELARGDQVRVELYPDRLEVHSPGGLWGGRDVESIFDGQSRSRNQLLARLLTEVPFADRNETVGENAGSGIPRMLGEMTQNGLPAPRFQSTPASFVTVLDRFGLLNPETREWLDSLGGRQRTTIGDNALALIHHLGSVTVDDLRRQLAIDTTVAQAALTDLVSEGIVRNERGTFELTPEAESGTELTPTQRKIVDALSHGGTMTVHELAESLHTPVSTLRPALRTLVSAGKVHATAPPTSKNRAYRI</sequence>
<name>A0A6L7GXK1_9ACTN</name>
<dbReference type="EMBL" id="WMBR01000011">
    <property type="protein sequence ID" value="MXP24342.1"/>
    <property type="molecule type" value="Genomic_DNA"/>
</dbReference>
<organism evidence="3 4">
    <name type="scientific">Gordonia mangrovi</name>
    <dbReference type="NCBI Taxonomy" id="2665643"/>
    <lineage>
        <taxon>Bacteria</taxon>
        <taxon>Bacillati</taxon>
        <taxon>Actinomycetota</taxon>
        <taxon>Actinomycetes</taxon>
        <taxon>Mycobacteriales</taxon>
        <taxon>Gordoniaceae</taxon>
        <taxon>Gordonia</taxon>
    </lineage>
</organism>
<keyword evidence="4" id="KW-1185">Reference proteome</keyword>
<dbReference type="InterPro" id="IPR001845">
    <property type="entry name" value="HTH_ArsR_DNA-bd_dom"/>
</dbReference>
<dbReference type="GO" id="GO:0003700">
    <property type="term" value="F:DNA-binding transcription factor activity"/>
    <property type="evidence" value="ECO:0007669"/>
    <property type="project" value="InterPro"/>
</dbReference>
<dbReference type="Pfam" id="PF13749">
    <property type="entry name" value="HATPase_c_4"/>
    <property type="match status" value="1"/>
</dbReference>
<evidence type="ECO:0000313" key="3">
    <source>
        <dbReference type="EMBL" id="MXP24342.1"/>
    </source>
</evidence>
<dbReference type="InterPro" id="IPR007421">
    <property type="entry name" value="Schlafen_AlbA_2_dom"/>
</dbReference>
<dbReference type="Gene3D" id="3.30.950.30">
    <property type="entry name" value="Schlafen, AAA domain"/>
    <property type="match status" value="1"/>
</dbReference>
<protein>
    <submittedName>
        <fullName evidence="3">ArsR family transcriptional regulator</fullName>
    </submittedName>
</protein>
<gene>
    <name evidence="3" type="ORF">GIY30_23760</name>
</gene>
<dbReference type="SUPFAM" id="SSF46785">
    <property type="entry name" value="Winged helix' DNA-binding domain"/>
    <property type="match status" value="1"/>
</dbReference>